<sequence>MRTGLWEATAYILKKRLADLLKPGVLDKGFYLVPVSAPYRGSSLKLEEVDSVTTAINAKSNVYIPSLGVQLIKTSDKGAIDRALGAEGLRKSPAECAAICADYIADKIRSGNEGDAIALIQYVMGLNADPSVKDSKNREVLDSLVSRPNTLIASCGVDPVRQSSVEAVEALSSRYASLEPEHGDPFHITHNLQVMKGLIGKDITALFDVATPSFVSAELLDVLTTVADLVTKTRAGRSARYPSQNDASNLRVEKFYQAMQRVHHLCRFQFDWKGLSGPSLEEALVSLLPRLTSKPRQVLFAPHGLSVLRALRDALGEDADSVGILKGAYYETPDLFPSATVVDSVDAPELRKKKVIVLEPHPNNAAELEIHPHNVCALLESLFTTNKEASHSVIVDLTLSHLSEPDVGAILQCAGGYILSGNLNLVFVQSGTKFYQSGMDLVNVGTALVFNDGSSWEKFNQALAGFKNSLPPEDRLYIARMLGANGPLLLEYLEEIRRNTARMRKLLGQKLSAGSNALTLCHSTDKETVYLAFRPKDEFVARMRSKEVGELTTGDRAKVNQAIYLQCVIPALREAELPAVDRTSFGFNVTNLGECYTTVRITPGIEEDMLFKCYSAVIASVGVILQNERFVLRV</sequence>
<protein>
    <submittedName>
        <fullName evidence="1">Uncharacterized protein</fullName>
    </submittedName>
</protein>
<accession>A0A084SU25</accession>
<comment type="caution">
    <text evidence="1">The sequence shown here is derived from an EMBL/GenBank/DDBJ whole genome shotgun (WGS) entry which is preliminary data.</text>
</comment>
<dbReference type="EMBL" id="JPMI01000121">
    <property type="protein sequence ID" value="KFA91960.1"/>
    <property type="molecule type" value="Genomic_DNA"/>
</dbReference>
<name>A0A084SU25_9BACT</name>
<evidence type="ECO:0000313" key="2">
    <source>
        <dbReference type="Proteomes" id="UP000028547"/>
    </source>
</evidence>
<dbReference type="InterPro" id="IPR015424">
    <property type="entry name" value="PyrdxlP-dep_Trfase"/>
</dbReference>
<organism evidence="1 2">
    <name type="scientific">Archangium violaceum Cb vi76</name>
    <dbReference type="NCBI Taxonomy" id="1406225"/>
    <lineage>
        <taxon>Bacteria</taxon>
        <taxon>Pseudomonadati</taxon>
        <taxon>Myxococcota</taxon>
        <taxon>Myxococcia</taxon>
        <taxon>Myxococcales</taxon>
        <taxon>Cystobacterineae</taxon>
        <taxon>Archangiaceae</taxon>
        <taxon>Archangium</taxon>
    </lineage>
</organism>
<dbReference type="SUPFAM" id="SSF53383">
    <property type="entry name" value="PLP-dependent transferases"/>
    <property type="match status" value="1"/>
</dbReference>
<dbReference type="AlphaFoldDB" id="A0A084SU25"/>
<reference evidence="1 2" key="1">
    <citation type="submission" date="2014-07" db="EMBL/GenBank/DDBJ databases">
        <title>Draft Genome Sequence of Gephyronic Acid Producer, Cystobacter violaceus Strain Cb vi76.</title>
        <authorList>
            <person name="Stevens D.C."/>
            <person name="Young J."/>
            <person name="Carmichael R."/>
            <person name="Tan J."/>
            <person name="Taylor R.E."/>
        </authorList>
    </citation>
    <scope>NUCLEOTIDE SEQUENCE [LARGE SCALE GENOMIC DNA]</scope>
    <source>
        <strain evidence="1 2">Cb vi76</strain>
    </source>
</reference>
<evidence type="ECO:0000313" key="1">
    <source>
        <dbReference type="EMBL" id="KFA91960.1"/>
    </source>
</evidence>
<proteinExistence type="predicted"/>
<dbReference type="Proteomes" id="UP000028547">
    <property type="component" value="Unassembled WGS sequence"/>
</dbReference>
<gene>
    <name evidence="1" type="ORF">Q664_18680</name>
</gene>